<dbReference type="AlphaFoldDB" id="H2B1U3"/>
<reference evidence="8 9" key="1">
    <citation type="journal article" date="2011" name="Proc. Natl. Acad. Sci. U.S.A.">
        <title>Evolutionary erosion of yeast sex chromosomes by mating-type switching accidents.</title>
        <authorList>
            <person name="Gordon J.L."/>
            <person name="Armisen D."/>
            <person name="Proux-Wera E."/>
            <person name="Oheigeartaigh S.S."/>
            <person name="Byrne K.P."/>
            <person name="Wolfe K.H."/>
        </authorList>
    </citation>
    <scope>NUCLEOTIDE SEQUENCE [LARGE SCALE GENOMIC DNA]</scope>
    <source>
        <strain evidence="9">ATCC 22294 / BCRC 22015 / CBS 2517 / CECT 1963 / NBRC 1671 / NRRL Y-8276</strain>
    </source>
</reference>
<dbReference type="KEGG" id="kaf:KAFR_0K02380"/>
<evidence type="ECO:0000259" key="6">
    <source>
        <dbReference type="PROSITE" id="PS50827"/>
    </source>
</evidence>
<dbReference type="PROSITE" id="PS50827">
    <property type="entry name" value="DDT"/>
    <property type="match status" value="1"/>
</dbReference>
<keyword evidence="9" id="KW-1185">Reference proteome</keyword>
<evidence type="ECO:0000313" key="8">
    <source>
        <dbReference type="EMBL" id="CCF60593.1"/>
    </source>
</evidence>
<dbReference type="FunCoup" id="H2B1U3">
    <property type="interactions" value="345"/>
</dbReference>
<dbReference type="SMART" id="SM00571">
    <property type="entry name" value="DDT"/>
    <property type="match status" value="1"/>
</dbReference>
<dbReference type="Pfam" id="PF02791">
    <property type="entry name" value="DDT"/>
    <property type="match status" value="1"/>
</dbReference>
<dbReference type="GO" id="GO:0071444">
    <property type="term" value="P:cellular response to pheromone"/>
    <property type="evidence" value="ECO:0007669"/>
    <property type="project" value="EnsemblFungi"/>
</dbReference>
<gene>
    <name evidence="8" type="primary">KAFR0K02380</name>
    <name evidence="8" type="ORF">KAFR_0K02380</name>
</gene>
<evidence type="ECO:0000256" key="1">
    <source>
        <dbReference type="ARBA" id="ARBA00004123"/>
    </source>
</evidence>
<dbReference type="PANTHER" id="PTHR32075">
    <property type="entry name" value="ISWI CHROMATIN-REMODELING COMPLEX SUBUNIT YPL216W-RELATED"/>
    <property type="match status" value="1"/>
</dbReference>
<dbReference type="InParanoid" id="H2B1U3"/>
<evidence type="ECO:0000259" key="7">
    <source>
        <dbReference type="PROSITE" id="PS51136"/>
    </source>
</evidence>
<dbReference type="STRING" id="1071382.H2B1U3"/>
<proteinExistence type="predicted"/>
<dbReference type="eggNOG" id="KOG1245">
    <property type="taxonomic scope" value="Eukaryota"/>
</dbReference>
<dbReference type="GO" id="GO:0031509">
    <property type="term" value="P:subtelomeric heterochromatin formation"/>
    <property type="evidence" value="ECO:0007669"/>
    <property type="project" value="EnsemblFungi"/>
</dbReference>
<comment type="subcellular location">
    <subcellularLocation>
        <location evidence="1 3">Nucleus</location>
    </subcellularLocation>
</comment>
<dbReference type="RefSeq" id="XP_003959728.1">
    <property type="nucleotide sequence ID" value="XM_003959679.1"/>
</dbReference>
<sequence>MVLYKRKPIVLPDPKPLPLNIDVDVWHIDETGEWFLSYDEYLQRIDFYTRHFFTCEITGTSCLTFFQALDSEESQFRYVEEKFPLKLREPVARFLHFNEIRRLDALVEKVYANFKNDFFPGETVYLRKSKDTASNTPSQQSTPQPDLESSNGQIDQPQYQRQYIIKEKVQFNATIDPNTQEVIAPARAKYMLVEGDHGSNSKSFIADQSQIYRDRSTFTKHLIKCFFKITLQRASTKMGAPWCVKPEYLQMYGLTMDWPSDLLKYKDDEPLANLILESFEDMNSENKESKLKKDKEKKNANKKKRKELDNIIMVNQTDLVKESTSEPVDLPKKRKIVEEESIPDTTMNSVTPQAQPVNSTMTPTAVITQTSTAPVTSIMDDLKLPYQSPPEIYLRNLSYYNENLECIDIMDSENIIQMKSFGKLLEVYQFLNTFNDKLFLSYFNLDQFITTLKCSDPFELKGEVVYINKKENTEQESDWRRNSKIRDLIKARDNTLGYKIVKDDPASDEILDNINQNGTGLLLELYASLLNLFIDENGDWVVIVMEEWLLKPKLEQADNTELDERLEKCLNYRNVNWAERLTKRQYNNGFWLIILLGIFQDSQHIPKYSKYIAEFFQKVIPDNVSSNQLPKQLWRNYCRNLSLYEKLTSLWILVDLISNFSSDIKTAMEDAMDLSSQIRSERFKITKDLKAELTTLQAIDETNRTDEFNAQKEKIERLQKDKQFLDRKVMENNLQRLKPLGLDRYANKYYWLDQSGVHVEVNEDDHTERHYHTGRILLHGPTLQDALYYLQITEDQYRNWNTIAEKEGGKMATKKVFSVYRTDSGAFNSVSTEGVENELVNSQGKCDPSVELTPIQKKIIDEGPECLLLNDKLWYSIDRFDDFDKIFNWFDNWGRREHDLIRQIRPILDHLKGSYAIREKQLHFASFDDEEVKLFKQLQENELTEQELHIGKEIENGVAGTTDGPGESSEVRLANIEDKLEDIAEEIMKLDDLSSTRKVTNELKDLEEERDKLLKEKEELIISERPGARILARNERKRNKMARENKLSKQSEILTDLLNHRHFMAMEDVMAWKNSMAVKVWGAELRKNALGSKTKPVIDTIEDKLKEIIDHTSRTSTTISAVEE</sequence>
<feature type="coiled-coil region" evidence="4">
    <location>
        <begin position="708"/>
        <end position="735"/>
    </location>
</feature>
<feature type="compositionally biased region" description="Polar residues" evidence="5">
    <location>
        <begin position="132"/>
        <end position="153"/>
    </location>
</feature>
<evidence type="ECO:0000256" key="5">
    <source>
        <dbReference type="SAM" id="MobiDB-lite"/>
    </source>
</evidence>
<evidence type="ECO:0000256" key="2">
    <source>
        <dbReference type="ARBA" id="ARBA00023242"/>
    </source>
</evidence>
<dbReference type="OrthoDB" id="332390at2759"/>
<dbReference type="InterPro" id="IPR018501">
    <property type="entry name" value="DDT_dom"/>
</dbReference>
<dbReference type="PANTHER" id="PTHR32075:SF6">
    <property type="entry name" value="ISWI CHROMATIN-REMODELING COMPLEX SUBUNIT YPL216W-RELATED"/>
    <property type="match status" value="1"/>
</dbReference>
<name>H2B1U3_KAZAF</name>
<evidence type="ECO:0000256" key="3">
    <source>
        <dbReference type="PROSITE-ProRule" id="PRU00475"/>
    </source>
</evidence>
<feature type="domain" description="WAC" evidence="7">
    <location>
        <begin position="23"/>
        <end position="130"/>
    </location>
</feature>
<evidence type="ECO:0000313" key="9">
    <source>
        <dbReference type="Proteomes" id="UP000005220"/>
    </source>
</evidence>
<dbReference type="Pfam" id="PF15613">
    <property type="entry name" value="WSD"/>
    <property type="match status" value="1"/>
</dbReference>
<keyword evidence="4" id="KW-0175">Coiled coil</keyword>
<dbReference type="InterPro" id="IPR013136">
    <property type="entry name" value="WSTF_Acf1_Cbp146"/>
</dbReference>
<feature type="region of interest" description="Disordered" evidence="5">
    <location>
        <begin position="283"/>
        <end position="304"/>
    </location>
</feature>
<organism evidence="8 9">
    <name type="scientific">Kazachstania africana (strain ATCC 22294 / BCRC 22015 / CBS 2517 / CECT 1963 / NBRC 1671 / NRRL Y-8276)</name>
    <name type="common">Yeast</name>
    <name type="synonym">Kluyveromyces africanus</name>
    <dbReference type="NCBI Taxonomy" id="1071382"/>
    <lineage>
        <taxon>Eukaryota</taxon>
        <taxon>Fungi</taxon>
        <taxon>Dikarya</taxon>
        <taxon>Ascomycota</taxon>
        <taxon>Saccharomycotina</taxon>
        <taxon>Saccharomycetes</taxon>
        <taxon>Saccharomycetales</taxon>
        <taxon>Saccharomycetaceae</taxon>
        <taxon>Kazachstania</taxon>
    </lineage>
</organism>
<evidence type="ECO:0000256" key="4">
    <source>
        <dbReference type="SAM" id="Coils"/>
    </source>
</evidence>
<dbReference type="Pfam" id="PF10537">
    <property type="entry name" value="WAC_Acf1_DNA_bd"/>
    <property type="match status" value="1"/>
</dbReference>
<protein>
    <recommendedName>
        <fullName evidence="10">WAC domain-containing protein</fullName>
    </recommendedName>
</protein>
<dbReference type="InterPro" id="IPR028941">
    <property type="entry name" value="WHIM2_dom"/>
</dbReference>
<accession>H2B1U3</accession>
<dbReference type="PROSITE" id="PS51136">
    <property type="entry name" value="WAC"/>
    <property type="match status" value="1"/>
</dbReference>
<dbReference type="GO" id="GO:0000122">
    <property type="term" value="P:negative regulation of transcription by RNA polymerase II"/>
    <property type="evidence" value="ECO:0007669"/>
    <property type="project" value="EnsemblFungi"/>
</dbReference>
<dbReference type="GO" id="GO:0000781">
    <property type="term" value="C:chromosome, telomeric region"/>
    <property type="evidence" value="ECO:0007669"/>
    <property type="project" value="GOC"/>
</dbReference>
<dbReference type="GeneID" id="13886781"/>
<dbReference type="GO" id="GO:0008623">
    <property type="term" value="C:CHRAC"/>
    <property type="evidence" value="ECO:0007669"/>
    <property type="project" value="EnsemblFungi"/>
</dbReference>
<feature type="domain" description="DDT" evidence="6">
    <location>
        <begin position="418"/>
        <end position="478"/>
    </location>
</feature>
<feature type="coiled-coil region" evidence="4">
    <location>
        <begin position="966"/>
        <end position="1023"/>
    </location>
</feature>
<dbReference type="Proteomes" id="UP000005220">
    <property type="component" value="Chromosome 11"/>
</dbReference>
<evidence type="ECO:0008006" key="10">
    <source>
        <dbReference type="Google" id="ProtNLM"/>
    </source>
</evidence>
<keyword evidence="2 3" id="KW-0539">Nucleus</keyword>
<dbReference type="EMBL" id="HE650831">
    <property type="protein sequence ID" value="CCF60593.1"/>
    <property type="molecule type" value="Genomic_DNA"/>
</dbReference>
<feature type="region of interest" description="Disordered" evidence="5">
    <location>
        <begin position="129"/>
        <end position="153"/>
    </location>
</feature>
<feature type="compositionally biased region" description="Basic and acidic residues" evidence="5">
    <location>
        <begin position="284"/>
        <end position="299"/>
    </location>
</feature>
<dbReference type="HOGENOM" id="CLU_265647_0_0_1"/>